<keyword evidence="3" id="KW-1133">Transmembrane helix</keyword>
<name>A0A933W7S7_UNCEI</name>
<dbReference type="PRINTS" id="PR00469">
    <property type="entry name" value="PNDRDTASEII"/>
</dbReference>
<evidence type="ECO:0000256" key="3">
    <source>
        <dbReference type="SAM" id="Phobius"/>
    </source>
</evidence>
<keyword evidence="3" id="KW-0472">Membrane</keyword>
<keyword evidence="2" id="KW-0560">Oxidoreductase</keyword>
<feature type="transmembrane region" description="Helical" evidence="3">
    <location>
        <begin position="16"/>
        <end position="35"/>
    </location>
</feature>
<feature type="non-terminal residue" evidence="4">
    <location>
        <position position="143"/>
    </location>
</feature>
<reference evidence="4" key="1">
    <citation type="submission" date="2020-07" db="EMBL/GenBank/DDBJ databases">
        <title>Huge and variable diversity of episymbiotic CPR bacteria and DPANN archaea in groundwater ecosystems.</title>
        <authorList>
            <person name="He C.Y."/>
            <person name="Keren R."/>
            <person name="Whittaker M."/>
            <person name="Farag I.F."/>
            <person name="Doudna J."/>
            <person name="Cate J.H.D."/>
            <person name="Banfield J.F."/>
        </authorList>
    </citation>
    <scope>NUCLEOTIDE SEQUENCE</scope>
    <source>
        <strain evidence="4">NC_groundwater_1813_Pr3_B-0.1um_71_17</strain>
    </source>
</reference>
<dbReference type="Proteomes" id="UP000696931">
    <property type="component" value="Unassembled WGS sequence"/>
</dbReference>
<protein>
    <submittedName>
        <fullName evidence="4">NAD(P)/FAD-dependent oxidoreductase</fullName>
    </submittedName>
</protein>
<comment type="caution">
    <text evidence="4">The sequence shown here is derived from an EMBL/GenBank/DDBJ whole genome shotgun (WGS) entry which is preliminary data.</text>
</comment>
<proteinExistence type="predicted"/>
<dbReference type="GO" id="GO:0016491">
    <property type="term" value="F:oxidoreductase activity"/>
    <property type="evidence" value="ECO:0007669"/>
    <property type="project" value="UniProtKB-KW"/>
</dbReference>
<gene>
    <name evidence="4" type="ORF">HZA61_01985</name>
</gene>
<keyword evidence="1" id="KW-0285">Flavoprotein</keyword>
<organism evidence="4 5">
    <name type="scientific">Eiseniibacteriota bacterium</name>
    <dbReference type="NCBI Taxonomy" id="2212470"/>
    <lineage>
        <taxon>Bacteria</taxon>
        <taxon>Candidatus Eiseniibacteriota</taxon>
    </lineage>
</organism>
<evidence type="ECO:0000256" key="1">
    <source>
        <dbReference type="ARBA" id="ARBA00022630"/>
    </source>
</evidence>
<evidence type="ECO:0000313" key="4">
    <source>
        <dbReference type="EMBL" id="MBI5168236.1"/>
    </source>
</evidence>
<dbReference type="InterPro" id="IPR036188">
    <property type="entry name" value="FAD/NAD-bd_sf"/>
</dbReference>
<dbReference type="AlphaFoldDB" id="A0A933W7S7"/>
<dbReference type="Gene3D" id="3.50.50.60">
    <property type="entry name" value="FAD/NAD(P)-binding domain"/>
    <property type="match status" value="1"/>
</dbReference>
<dbReference type="SUPFAM" id="SSF51905">
    <property type="entry name" value="FAD/NAD(P)-binding domain"/>
    <property type="match status" value="1"/>
</dbReference>
<accession>A0A933W7S7</accession>
<sequence length="143" mass="15162">MSDAAQNAAPADVNDLFDLTIIGAGPVGLFGTFYAGMRGMKVKLIDSLAELGGQLSALYPDKYIYDMAGFPKVVAKDLVRDLSAQALQFAPTVCLEEKVMTLAKTDEGFALGTDKGVTHRTKTVLITAGVGAFAPKKLEKAEF</sequence>
<dbReference type="PANTHER" id="PTHR48105">
    <property type="entry name" value="THIOREDOXIN REDUCTASE 1-RELATED-RELATED"/>
    <property type="match status" value="1"/>
</dbReference>
<dbReference type="EMBL" id="JACRIW010000016">
    <property type="protein sequence ID" value="MBI5168236.1"/>
    <property type="molecule type" value="Genomic_DNA"/>
</dbReference>
<evidence type="ECO:0000256" key="2">
    <source>
        <dbReference type="ARBA" id="ARBA00023002"/>
    </source>
</evidence>
<dbReference type="InterPro" id="IPR050097">
    <property type="entry name" value="Ferredoxin-NADP_redctase_2"/>
</dbReference>
<evidence type="ECO:0000313" key="5">
    <source>
        <dbReference type="Proteomes" id="UP000696931"/>
    </source>
</evidence>
<keyword evidence="3" id="KW-0812">Transmembrane</keyword>